<gene>
    <name evidence="1" type="ORF">VNO78_10627</name>
</gene>
<proteinExistence type="predicted"/>
<keyword evidence="2" id="KW-1185">Reference proteome</keyword>
<evidence type="ECO:0000313" key="2">
    <source>
        <dbReference type="Proteomes" id="UP001386955"/>
    </source>
</evidence>
<accession>A0AAN9XMW9</accession>
<name>A0AAN9XMW9_PSOTE</name>
<sequence>MKQNTIYVCKCEKCCHYTRYRIVSSILKIPLIIDDEDRGLICTHIIRDARKVENARHYPIADAREVEVGEIDKIM</sequence>
<protein>
    <submittedName>
        <fullName evidence="1">Uncharacterized protein</fullName>
    </submittedName>
</protein>
<organism evidence="1 2">
    <name type="scientific">Psophocarpus tetragonolobus</name>
    <name type="common">Winged bean</name>
    <name type="synonym">Dolichos tetragonolobus</name>
    <dbReference type="NCBI Taxonomy" id="3891"/>
    <lineage>
        <taxon>Eukaryota</taxon>
        <taxon>Viridiplantae</taxon>
        <taxon>Streptophyta</taxon>
        <taxon>Embryophyta</taxon>
        <taxon>Tracheophyta</taxon>
        <taxon>Spermatophyta</taxon>
        <taxon>Magnoliopsida</taxon>
        <taxon>eudicotyledons</taxon>
        <taxon>Gunneridae</taxon>
        <taxon>Pentapetalae</taxon>
        <taxon>rosids</taxon>
        <taxon>fabids</taxon>
        <taxon>Fabales</taxon>
        <taxon>Fabaceae</taxon>
        <taxon>Papilionoideae</taxon>
        <taxon>50 kb inversion clade</taxon>
        <taxon>NPAAA clade</taxon>
        <taxon>indigoferoid/millettioid clade</taxon>
        <taxon>Phaseoleae</taxon>
        <taxon>Psophocarpus</taxon>
    </lineage>
</organism>
<dbReference type="Proteomes" id="UP001386955">
    <property type="component" value="Unassembled WGS sequence"/>
</dbReference>
<comment type="caution">
    <text evidence="1">The sequence shown here is derived from an EMBL/GenBank/DDBJ whole genome shotgun (WGS) entry which is preliminary data.</text>
</comment>
<dbReference type="EMBL" id="JAYMYS010000003">
    <property type="protein sequence ID" value="KAK7399445.1"/>
    <property type="molecule type" value="Genomic_DNA"/>
</dbReference>
<reference evidence="1 2" key="1">
    <citation type="submission" date="2024-01" db="EMBL/GenBank/DDBJ databases">
        <title>The genomes of 5 underutilized Papilionoideae crops provide insights into root nodulation and disease resistanc.</title>
        <authorList>
            <person name="Jiang F."/>
        </authorList>
    </citation>
    <scope>NUCLEOTIDE SEQUENCE [LARGE SCALE GENOMIC DNA]</scope>
    <source>
        <strain evidence="1">DUOXIRENSHENG_FW03</strain>
        <tissue evidence="1">Leaves</tissue>
    </source>
</reference>
<dbReference type="AlphaFoldDB" id="A0AAN9XMW9"/>
<evidence type="ECO:0000313" key="1">
    <source>
        <dbReference type="EMBL" id="KAK7399445.1"/>
    </source>
</evidence>